<dbReference type="Proteomes" id="UP000748332">
    <property type="component" value="Unassembled WGS sequence"/>
</dbReference>
<evidence type="ECO:0000256" key="2">
    <source>
        <dbReference type="ARBA" id="ARBA00022801"/>
    </source>
</evidence>
<keyword evidence="3" id="KW-0326">Glycosidase</keyword>
<accession>A0A955KW95</accession>
<dbReference type="AlphaFoldDB" id="A0A955KW95"/>
<gene>
    <name evidence="5" type="ORF">KC622_00120</name>
</gene>
<evidence type="ECO:0000256" key="1">
    <source>
        <dbReference type="ARBA" id="ARBA00010838"/>
    </source>
</evidence>
<dbReference type="InterPro" id="IPR001360">
    <property type="entry name" value="Glyco_hydro_1"/>
</dbReference>
<dbReference type="InterPro" id="IPR017853">
    <property type="entry name" value="GH"/>
</dbReference>
<evidence type="ECO:0000313" key="6">
    <source>
        <dbReference type="Proteomes" id="UP000748332"/>
    </source>
</evidence>
<dbReference type="GO" id="GO:0005975">
    <property type="term" value="P:carbohydrate metabolic process"/>
    <property type="evidence" value="ECO:0007669"/>
    <property type="project" value="InterPro"/>
</dbReference>
<name>A0A955KW95_9BACT</name>
<dbReference type="SUPFAM" id="SSF51445">
    <property type="entry name" value="(Trans)glycosidases"/>
    <property type="match status" value="1"/>
</dbReference>
<keyword evidence="2" id="KW-0378">Hydrolase</keyword>
<protein>
    <submittedName>
        <fullName evidence="5">Family 1 glycosylhydrolase</fullName>
    </submittedName>
</protein>
<comment type="caution">
    <text evidence="5">The sequence shown here is derived from an EMBL/GenBank/DDBJ whole genome shotgun (WGS) entry which is preliminary data.</text>
</comment>
<sequence>MAKNVQVFQYRSYDPFTILITKYIDYLWNWYFMNRIANFQDFLGINFYNRNKMLFWKIKNDNKKRSDMGWELYPQGLYNATQKMYSRYKKPIYITETGLADSHDQDREWYIKKNIEAMSRALKEGIDIKGYLHWSLLDNFEWDKGFWPRFGLIEVDFKTQKRKVRQSTKKYSEIIKLQKTL</sequence>
<dbReference type="PANTHER" id="PTHR10353:SF209">
    <property type="entry name" value="GALACTOLIPID GALACTOSYLTRANSFERASE SFR2, CHLOROPLASTIC"/>
    <property type="match status" value="1"/>
</dbReference>
<reference evidence="5" key="1">
    <citation type="submission" date="2020-04" db="EMBL/GenBank/DDBJ databases">
        <authorList>
            <person name="Zhang T."/>
        </authorList>
    </citation>
    <scope>NUCLEOTIDE SEQUENCE</scope>
    <source>
        <strain evidence="5">HKST-UBA16</strain>
    </source>
</reference>
<dbReference type="Pfam" id="PF00232">
    <property type="entry name" value="Glyco_hydro_1"/>
    <property type="match status" value="1"/>
</dbReference>
<evidence type="ECO:0000256" key="4">
    <source>
        <dbReference type="RuleBase" id="RU003690"/>
    </source>
</evidence>
<organism evidence="5 6">
    <name type="scientific">Candidatus Dojkabacteria bacterium</name>
    <dbReference type="NCBI Taxonomy" id="2099670"/>
    <lineage>
        <taxon>Bacteria</taxon>
        <taxon>Candidatus Dojkabacteria</taxon>
    </lineage>
</organism>
<reference evidence="5" key="2">
    <citation type="journal article" date="2021" name="Microbiome">
        <title>Successional dynamics and alternative stable states in a saline activated sludge microbial community over 9 years.</title>
        <authorList>
            <person name="Wang Y."/>
            <person name="Ye J."/>
            <person name="Ju F."/>
            <person name="Liu L."/>
            <person name="Boyd J.A."/>
            <person name="Deng Y."/>
            <person name="Parks D.H."/>
            <person name="Jiang X."/>
            <person name="Yin X."/>
            <person name="Woodcroft B.J."/>
            <person name="Tyson G.W."/>
            <person name="Hugenholtz P."/>
            <person name="Polz M.F."/>
            <person name="Zhang T."/>
        </authorList>
    </citation>
    <scope>NUCLEOTIDE SEQUENCE</scope>
    <source>
        <strain evidence="5">HKST-UBA16</strain>
    </source>
</reference>
<dbReference type="Gene3D" id="3.20.20.80">
    <property type="entry name" value="Glycosidases"/>
    <property type="match status" value="1"/>
</dbReference>
<proteinExistence type="inferred from homology"/>
<evidence type="ECO:0000256" key="3">
    <source>
        <dbReference type="ARBA" id="ARBA00023295"/>
    </source>
</evidence>
<dbReference type="PANTHER" id="PTHR10353">
    <property type="entry name" value="GLYCOSYL HYDROLASE"/>
    <property type="match status" value="1"/>
</dbReference>
<dbReference type="EMBL" id="JAGQLM010000005">
    <property type="protein sequence ID" value="MCA9374716.1"/>
    <property type="molecule type" value="Genomic_DNA"/>
</dbReference>
<dbReference type="GO" id="GO:0008422">
    <property type="term" value="F:beta-glucosidase activity"/>
    <property type="evidence" value="ECO:0007669"/>
    <property type="project" value="TreeGrafter"/>
</dbReference>
<dbReference type="PRINTS" id="PR00131">
    <property type="entry name" value="GLHYDRLASE1"/>
</dbReference>
<evidence type="ECO:0000313" key="5">
    <source>
        <dbReference type="EMBL" id="MCA9374716.1"/>
    </source>
</evidence>
<comment type="similarity">
    <text evidence="1 4">Belongs to the glycosyl hydrolase 1 family.</text>
</comment>